<name>A0A426ZZ83_ENSVE</name>
<dbReference type="AlphaFoldDB" id="A0A426ZZ83"/>
<accession>A0A426ZZ83</accession>
<protein>
    <submittedName>
        <fullName evidence="1">Uncharacterized protein</fullName>
    </submittedName>
</protein>
<organism evidence="1 3">
    <name type="scientific">Ensete ventricosum</name>
    <name type="common">Abyssinian banana</name>
    <name type="synonym">Musa ensete</name>
    <dbReference type="NCBI Taxonomy" id="4639"/>
    <lineage>
        <taxon>Eukaryota</taxon>
        <taxon>Viridiplantae</taxon>
        <taxon>Streptophyta</taxon>
        <taxon>Embryophyta</taxon>
        <taxon>Tracheophyta</taxon>
        <taxon>Spermatophyta</taxon>
        <taxon>Magnoliopsida</taxon>
        <taxon>Liliopsida</taxon>
        <taxon>Zingiberales</taxon>
        <taxon>Musaceae</taxon>
        <taxon>Ensete</taxon>
    </lineage>
</organism>
<reference evidence="2" key="2">
    <citation type="journal article" date="2018" name="Data Brief">
        <title>Genome sequence data from 17 accessions of Ensete ventricosum, a staple food crop for millions in Ethiopia.</title>
        <authorList>
            <person name="Yemataw Z."/>
            <person name="Muzemil S."/>
            <person name="Ambachew D."/>
            <person name="Tripathi L."/>
            <person name="Tesfaye K."/>
            <person name="Chala A."/>
            <person name="Farbos A."/>
            <person name="O'Neill P."/>
            <person name="Moore K."/>
            <person name="Grant M."/>
            <person name="Studholme D.J."/>
        </authorList>
    </citation>
    <scope>NUCLEOTIDE SEQUENCE [LARGE SCALE GENOMIC DNA]</scope>
    <source>
        <tissue evidence="2">Leaf</tissue>
    </source>
</reference>
<dbReference type="Proteomes" id="UP000287651">
    <property type="component" value="Unassembled WGS sequence"/>
</dbReference>
<sequence>MSVAPLALHVNLCSLSRYSITGEPIGFRWWSSSLHKNKNSCHGVADTLPTAEHLPQMEKMTFTENPRIAIKRGFTRLQDHSAIMRRKKDLEADV</sequence>
<dbReference type="Proteomes" id="UP000290560">
    <property type="component" value="Unassembled WGS sequence"/>
</dbReference>
<dbReference type="EMBL" id="KV875478">
    <property type="protein sequence ID" value="RZR70964.1"/>
    <property type="molecule type" value="Genomic_DNA"/>
</dbReference>
<evidence type="ECO:0000313" key="1">
    <source>
        <dbReference type="EMBL" id="RRT69280.1"/>
    </source>
</evidence>
<reference evidence="1 3" key="1">
    <citation type="journal article" date="2014" name="Agronomy (Basel)">
        <title>A Draft Genome Sequence for Ensete ventricosum, the Drought-Tolerant Tree Against Hunger.</title>
        <authorList>
            <person name="Harrison J."/>
            <person name="Moore K.A."/>
            <person name="Paszkiewicz K."/>
            <person name="Jones T."/>
            <person name="Grant M."/>
            <person name="Ambacheew D."/>
            <person name="Muzemil S."/>
            <person name="Studholme D.J."/>
        </authorList>
    </citation>
    <scope>NUCLEOTIDE SEQUENCE [LARGE SCALE GENOMIC DNA]</scope>
</reference>
<dbReference type="EMBL" id="AMZH03004394">
    <property type="protein sequence ID" value="RRT69280.1"/>
    <property type="molecule type" value="Genomic_DNA"/>
</dbReference>
<gene>
    <name evidence="1" type="ORF">B296_00001820</name>
    <name evidence="2" type="ORF">BHM03_00002522</name>
</gene>
<reference evidence="1" key="3">
    <citation type="submission" date="2018-09" db="EMBL/GenBank/DDBJ databases">
        <authorList>
            <person name="Harrison J."/>
            <person name="Moore K.A."/>
            <person name="Paszkiewicz K."/>
            <person name="Jones T."/>
            <person name="Grant M."/>
            <person name="Ambacheew D."/>
            <person name="Muzemil S."/>
            <person name="Studholme D."/>
        </authorList>
    </citation>
    <scope>NUCLEOTIDE SEQUENCE</scope>
</reference>
<evidence type="ECO:0000313" key="2">
    <source>
        <dbReference type="EMBL" id="RZR70964.1"/>
    </source>
</evidence>
<proteinExistence type="predicted"/>
<evidence type="ECO:0000313" key="3">
    <source>
        <dbReference type="Proteomes" id="UP000287651"/>
    </source>
</evidence>